<evidence type="ECO:0000259" key="1">
    <source>
        <dbReference type="Pfam" id="PF09348"/>
    </source>
</evidence>
<dbReference type="PANTHER" id="PTHR34202:SF1">
    <property type="entry name" value="UPF0548 PROTEIN"/>
    <property type="match status" value="1"/>
</dbReference>
<comment type="caution">
    <text evidence="2">The sequence shown here is derived from an EMBL/GenBank/DDBJ whole genome shotgun (WGS) entry which is preliminary data.</text>
</comment>
<evidence type="ECO:0000313" key="2">
    <source>
        <dbReference type="EMBL" id="RZS80016.1"/>
    </source>
</evidence>
<evidence type="ECO:0000313" key="3">
    <source>
        <dbReference type="Proteomes" id="UP000293638"/>
    </source>
</evidence>
<protein>
    <submittedName>
        <fullName evidence="2">Uncharacterized protein (UPF0548 family)</fullName>
    </submittedName>
</protein>
<dbReference type="PIRSF" id="PIRSF010260">
    <property type="entry name" value="UCP010260"/>
    <property type="match status" value="1"/>
</dbReference>
<dbReference type="AlphaFoldDB" id="A0A4Q7NAT9"/>
<dbReference type="Pfam" id="PF09348">
    <property type="entry name" value="DUF1990"/>
    <property type="match status" value="1"/>
</dbReference>
<reference evidence="2 3" key="1">
    <citation type="submission" date="2019-02" db="EMBL/GenBank/DDBJ databases">
        <title>Genomic Encyclopedia of Type Strains, Phase IV (KMG-IV): sequencing the most valuable type-strain genomes for metagenomic binning, comparative biology and taxonomic classification.</title>
        <authorList>
            <person name="Goeker M."/>
        </authorList>
    </citation>
    <scope>NUCLEOTIDE SEQUENCE [LARGE SCALE GENOMIC DNA]</scope>
    <source>
        <strain evidence="2 3">DSM 45622</strain>
    </source>
</reference>
<proteinExistence type="predicted"/>
<sequence>MSGLRLRRPSRAALVRLLARQSGQPLTYEHQGISLEAAPVLPAGWGVSSASRTVGSGDAVWQAARAALDGWAAHAAVGVVLEPERPPLRVGQEVVVVAGLRWGAVVAACRIVRVVDEPDAYGFAYGTLPLHPEVGEEGFVVRRELRPDGSTGEVSVHVRAVSRAVALPARLAPPLARLVIAGYVRGYLRGLAQAAGVSARSEGRSR</sequence>
<accession>A0A4Q7NAT9</accession>
<organism evidence="2 3">
    <name type="scientific">Motilibacter rhizosphaerae</name>
    <dbReference type="NCBI Taxonomy" id="598652"/>
    <lineage>
        <taxon>Bacteria</taxon>
        <taxon>Bacillati</taxon>
        <taxon>Actinomycetota</taxon>
        <taxon>Actinomycetes</taxon>
        <taxon>Motilibacterales</taxon>
        <taxon>Motilibacteraceae</taxon>
        <taxon>Motilibacter</taxon>
    </lineage>
</organism>
<dbReference type="RefSeq" id="WP_231116517.1">
    <property type="nucleotide sequence ID" value="NZ_SGXD01000005.1"/>
</dbReference>
<feature type="domain" description="DUF1990" evidence="1">
    <location>
        <begin position="29"/>
        <end position="189"/>
    </location>
</feature>
<dbReference type="EMBL" id="SGXD01000005">
    <property type="protein sequence ID" value="RZS80016.1"/>
    <property type="molecule type" value="Genomic_DNA"/>
</dbReference>
<dbReference type="PANTHER" id="PTHR34202">
    <property type="entry name" value="UPF0548 PROTEIN"/>
    <property type="match status" value="1"/>
</dbReference>
<dbReference type="InterPro" id="IPR018960">
    <property type="entry name" value="DUF1990"/>
</dbReference>
<name>A0A4Q7NAT9_9ACTN</name>
<keyword evidence="3" id="KW-1185">Reference proteome</keyword>
<dbReference type="InterPro" id="IPR014457">
    <property type="entry name" value="UCP010260"/>
</dbReference>
<dbReference type="Proteomes" id="UP000293638">
    <property type="component" value="Unassembled WGS sequence"/>
</dbReference>
<gene>
    <name evidence="2" type="ORF">EV189_3495</name>
</gene>